<evidence type="ECO:0000313" key="2">
    <source>
        <dbReference type="EMBL" id="EIW74122.1"/>
    </source>
</evidence>
<sequence>AVVKAQEARDNMEITGTDNVDDEGDVIEELPRLTSGLISKYVAALDDRAMARKLEVLLGPFNR</sequence>
<evidence type="ECO:0000256" key="1">
    <source>
        <dbReference type="SAM" id="MobiDB-lite"/>
    </source>
</evidence>
<accession>R7SEE8</accession>
<keyword evidence="3" id="KW-1185">Reference proteome</keyword>
<protein>
    <submittedName>
        <fullName evidence="2">Uncharacterized protein</fullName>
    </submittedName>
</protein>
<gene>
    <name evidence="2" type="ORF">CONPUDRAFT_67860</name>
</gene>
<dbReference type="RefSeq" id="XP_007775673.1">
    <property type="nucleotide sequence ID" value="XM_007777483.1"/>
</dbReference>
<dbReference type="GeneID" id="19208596"/>
<evidence type="ECO:0000313" key="3">
    <source>
        <dbReference type="Proteomes" id="UP000053558"/>
    </source>
</evidence>
<feature type="region of interest" description="Disordered" evidence="1">
    <location>
        <begin position="1"/>
        <end position="21"/>
    </location>
</feature>
<feature type="non-terminal residue" evidence="2">
    <location>
        <position position="1"/>
    </location>
</feature>
<reference evidence="3" key="1">
    <citation type="journal article" date="2012" name="Science">
        <title>The Paleozoic origin of enzymatic lignin decomposition reconstructed from 31 fungal genomes.</title>
        <authorList>
            <person name="Floudas D."/>
            <person name="Binder M."/>
            <person name="Riley R."/>
            <person name="Barry K."/>
            <person name="Blanchette R.A."/>
            <person name="Henrissat B."/>
            <person name="Martinez A.T."/>
            <person name="Otillar R."/>
            <person name="Spatafora J.W."/>
            <person name="Yadav J.S."/>
            <person name="Aerts A."/>
            <person name="Benoit I."/>
            <person name="Boyd A."/>
            <person name="Carlson A."/>
            <person name="Copeland A."/>
            <person name="Coutinho P.M."/>
            <person name="de Vries R.P."/>
            <person name="Ferreira P."/>
            <person name="Findley K."/>
            <person name="Foster B."/>
            <person name="Gaskell J."/>
            <person name="Glotzer D."/>
            <person name="Gorecki P."/>
            <person name="Heitman J."/>
            <person name="Hesse C."/>
            <person name="Hori C."/>
            <person name="Igarashi K."/>
            <person name="Jurgens J.A."/>
            <person name="Kallen N."/>
            <person name="Kersten P."/>
            <person name="Kohler A."/>
            <person name="Kuees U."/>
            <person name="Kumar T.K.A."/>
            <person name="Kuo A."/>
            <person name="LaButti K."/>
            <person name="Larrondo L.F."/>
            <person name="Lindquist E."/>
            <person name="Ling A."/>
            <person name="Lombard V."/>
            <person name="Lucas S."/>
            <person name="Lundell T."/>
            <person name="Martin R."/>
            <person name="McLaughlin D.J."/>
            <person name="Morgenstern I."/>
            <person name="Morin E."/>
            <person name="Murat C."/>
            <person name="Nagy L.G."/>
            <person name="Nolan M."/>
            <person name="Ohm R.A."/>
            <person name="Patyshakuliyeva A."/>
            <person name="Rokas A."/>
            <person name="Ruiz-Duenas F.J."/>
            <person name="Sabat G."/>
            <person name="Salamov A."/>
            <person name="Samejima M."/>
            <person name="Schmutz J."/>
            <person name="Slot J.C."/>
            <person name="St John F."/>
            <person name="Stenlid J."/>
            <person name="Sun H."/>
            <person name="Sun S."/>
            <person name="Syed K."/>
            <person name="Tsang A."/>
            <person name="Wiebenga A."/>
            <person name="Young D."/>
            <person name="Pisabarro A."/>
            <person name="Eastwood D.C."/>
            <person name="Martin F."/>
            <person name="Cullen D."/>
            <person name="Grigoriev I.V."/>
            <person name="Hibbett D.S."/>
        </authorList>
    </citation>
    <scope>NUCLEOTIDE SEQUENCE [LARGE SCALE GENOMIC DNA]</scope>
    <source>
        <strain evidence="3">RWD-64-598 SS2</strain>
    </source>
</reference>
<proteinExistence type="predicted"/>
<dbReference type="Proteomes" id="UP000053558">
    <property type="component" value="Unassembled WGS sequence"/>
</dbReference>
<dbReference type="AlphaFoldDB" id="R7SEE8"/>
<dbReference type="KEGG" id="cput:CONPUDRAFT_67860"/>
<name>R7SEE8_CONPW</name>
<feature type="compositionally biased region" description="Basic and acidic residues" evidence="1">
    <location>
        <begin position="1"/>
        <end position="12"/>
    </location>
</feature>
<organism evidence="2 3">
    <name type="scientific">Coniophora puteana (strain RWD-64-598)</name>
    <name type="common">Brown rot fungus</name>
    <dbReference type="NCBI Taxonomy" id="741705"/>
    <lineage>
        <taxon>Eukaryota</taxon>
        <taxon>Fungi</taxon>
        <taxon>Dikarya</taxon>
        <taxon>Basidiomycota</taxon>
        <taxon>Agaricomycotina</taxon>
        <taxon>Agaricomycetes</taxon>
        <taxon>Agaricomycetidae</taxon>
        <taxon>Boletales</taxon>
        <taxon>Coniophorineae</taxon>
        <taxon>Coniophoraceae</taxon>
        <taxon>Coniophora</taxon>
    </lineage>
</organism>
<dbReference type="EMBL" id="JH711594">
    <property type="protein sequence ID" value="EIW74122.1"/>
    <property type="molecule type" value="Genomic_DNA"/>
</dbReference>